<proteinExistence type="predicted"/>
<gene>
    <name evidence="2" type="ORF">E6K72_08995</name>
</gene>
<dbReference type="Proteomes" id="UP000317716">
    <property type="component" value="Unassembled WGS sequence"/>
</dbReference>
<accession>A0A538SMQ3</accession>
<organism evidence="2 3">
    <name type="scientific">Eiseniibacteriota bacterium</name>
    <dbReference type="NCBI Taxonomy" id="2212470"/>
    <lineage>
        <taxon>Bacteria</taxon>
        <taxon>Candidatus Eiseniibacteriota</taxon>
    </lineage>
</organism>
<sequence>MTAEGAGRAPRDERPFAGERQAPNPTTREAESFARYMIGEPPAPAEVERYRRAVEIRDAAPRTERYRRLLECMIRRPWTIGPLDAGLALVDPESPVRFRLCLMLAVLEASPAHCRRFLPAPYPKAALLGLALRMAVAAARSVLGIAMVRTWGVLWR</sequence>
<feature type="region of interest" description="Disordered" evidence="1">
    <location>
        <begin position="1"/>
        <end position="31"/>
    </location>
</feature>
<dbReference type="EMBL" id="VBOS01000316">
    <property type="protein sequence ID" value="TMQ52651.1"/>
    <property type="molecule type" value="Genomic_DNA"/>
</dbReference>
<evidence type="ECO:0000313" key="3">
    <source>
        <dbReference type="Proteomes" id="UP000317716"/>
    </source>
</evidence>
<comment type="caution">
    <text evidence="2">The sequence shown here is derived from an EMBL/GenBank/DDBJ whole genome shotgun (WGS) entry which is preliminary data.</text>
</comment>
<reference evidence="2 3" key="1">
    <citation type="journal article" date="2019" name="Nat. Microbiol.">
        <title>Mediterranean grassland soil C-N compound turnover is dependent on rainfall and depth, and is mediated by genomically divergent microorganisms.</title>
        <authorList>
            <person name="Diamond S."/>
            <person name="Andeer P.F."/>
            <person name="Li Z."/>
            <person name="Crits-Christoph A."/>
            <person name="Burstein D."/>
            <person name="Anantharaman K."/>
            <person name="Lane K.R."/>
            <person name="Thomas B.C."/>
            <person name="Pan C."/>
            <person name="Northen T.R."/>
            <person name="Banfield J.F."/>
        </authorList>
    </citation>
    <scope>NUCLEOTIDE SEQUENCE [LARGE SCALE GENOMIC DNA]</scope>
    <source>
        <strain evidence="2">WS_2</strain>
    </source>
</reference>
<evidence type="ECO:0000313" key="2">
    <source>
        <dbReference type="EMBL" id="TMQ52651.1"/>
    </source>
</evidence>
<name>A0A538SMQ3_UNCEI</name>
<evidence type="ECO:0000256" key="1">
    <source>
        <dbReference type="SAM" id="MobiDB-lite"/>
    </source>
</evidence>
<protein>
    <submittedName>
        <fullName evidence="2">Uncharacterized protein</fullName>
    </submittedName>
</protein>
<dbReference type="AlphaFoldDB" id="A0A538SMQ3"/>